<organism evidence="4 5">
    <name type="scientific">Fistulifera solaris</name>
    <name type="common">Oleaginous diatom</name>
    <dbReference type="NCBI Taxonomy" id="1519565"/>
    <lineage>
        <taxon>Eukaryota</taxon>
        <taxon>Sar</taxon>
        <taxon>Stramenopiles</taxon>
        <taxon>Ochrophyta</taxon>
        <taxon>Bacillariophyta</taxon>
        <taxon>Bacillariophyceae</taxon>
        <taxon>Bacillariophycidae</taxon>
        <taxon>Naviculales</taxon>
        <taxon>Naviculaceae</taxon>
        <taxon>Fistulifera</taxon>
    </lineage>
</organism>
<feature type="signal peptide" evidence="3">
    <location>
        <begin position="1"/>
        <end position="22"/>
    </location>
</feature>
<evidence type="ECO:0000256" key="3">
    <source>
        <dbReference type="SAM" id="SignalP"/>
    </source>
</evidence>
<dbReference type="AlphaFoldDB" id="A0A1Z5KAL1"/>
<dbReference type="PANTHER" id="PTHR34284:SF1">
    <property type="entry name" value="FG-GAP REPEAT-CONTAINING PROTEIN"/>
    <property type="match status" value="1"/>
</dbReference>
<keyword evidence="3" id="KW-0732">Signal</keyword>
<evidence type="ECO:0000313" key="4">
    <source>
        <dbReference type="EMBL" id="GAX23297.1"/>
    </source>
</evidence>
<keyword evidence="2" id="KW-0812">Transmembrane</keyword>
<dbReference type="Proteomes" id="UP000198406">
    <property type="component" value="Unassembled WGS sequence"/>
</dbReference>
<keyword evidence="5" id="KW-1185">Reference proteome</keyword>
<dbReference type="EMBL" id="BDSP01000199">
    <property type="protein sequence ID" value="GAX23297.1"/>
    <property type="molecule type" value="Genomic_DNA"/>
</dbReference>
<feature type="region of interest" description="Disordered" evidence="1">
    <location>
        <begin position="465"/>
        <end position="500"/>
    </location>
</feature>
<feature type="compositionally biased region" description="Basic and acidic residues" evidence="1">
    <location>
        <begin position="474"/>
        <end position="492"/>
    </location>
</feature>
<sequence length="827" mass="92043">MIRKRDVAAVLFAIALSHLIWNEQESLSATVRLAFYLSQSSFLSPMDLDGDGTPESLVQLLRLSQDTAYQEKNNQQTSWKFKVLSLPISKYNNNHRPQIPETILESTLFSPGNRSSAVSPPLEPLRMTVGHVLIPKRDSILQRSAQQKQQKDTTTSSTQQQDRTRHYFCGTDWHHAAQSCQTHCPTGRSSDCPDGQRCFADTPCDAQAEQRQPSLEESPSSSDSRLMDTRNVTSTYALSPVGGLPSVMLLWSNAILTLHSWTALRTSRQIDSAEEPAQQLQFETMWTLNLFPEQETHFHIVSWIESTLQFVDAVDAGNDSGLVLVSAAIEILPHDQHPRFDTVEAHLTVAVDARTGQVVWRELQMSNDAIEAGHSLHDTPMVLRDVTARGTSSVARRRSLIPDLHSTSTSNSLLPEQHCMQSYFRRPLLTATSSLPGEAALPFVYSSQQDASTRVLHFDLDQPVAHAHKSNKVKKNDNKIRNNKDHQHETNSKLKRHSKPTVLHGRPNVVVLHNQKGLQVRSLKNGRILCRLALNENALYADVNHDGTLDSVQLALGTHAVMHQSLEQEEEDDDFRFITNLAQRVAEGEATKKTNIAVAAPLQRTSLCHLMVLSGMPSREELYSSNLCNGYLSPSNQQELRGVAPLLMEPMDSRKGWDIVAAINSGVVNRIHGASGRQLWRLKGRRNEHLLEGASFPHWNEAAIALLTRIDTIQTVPPTRPILLAGENSLVLLSASTGKLLASATFHQPSIRRPVMMDFDGDGTSDVLIHTKDAVWGYKIRVHTGSPVFLRIGSGILFMSILLAFLRNRFGPQPGKRSTDALSASRR</sequence>
<dbReference type="OrthoDB" id="38640at2759"/>
<dbReference type="InParanoid" id="A0A1Z5KAL1"/>
<feature type="transmembrane region" description="Helical" evidence="2">
    <location>
        <begin position="788"/>
        <end position="806"/>
    </location>
</feature>
<evidence type="ECO:0000256" key="2">
    <source>
        <dbReference type="SAM" id="Phobius"/>
    </source>
</evidence>
<feature type="compositionally biased region" description="Low complexity" evidence="1">
    <location>
        <begin position="146"/>
        <end position="161"/>
    </location>
</feature>
<name>A0A1Z5KAL1_FISSO</name>
<keyword evidence="2" id="KW-0472">Membrane</keyword>
<gene>
    <name evidence="4" type="ORF">FisN_21Hh017</name>
</gene>
<evidence type="ECO:0000313" key="5">
    <source>
        <dbReference type="Proteomes" id="UP000198406"/>
    </source>
</evidence>
<evidence type="ECO:0000256" key="1">
    <source>
        <dbReference type="SAM" id="MobiDB-lite"/>
    </source>
</evidence>
<dbReference type="PANTHER" id="PTHR34284">
    <property type="entry name" value="FG-GAP REPEAT-CONTAINING PROTEIN"/>
    <property type="match status" value="1"/>
</dbReference>
<feature type="region of interest" description="Disordered" evidence="1">
    <location>
        <begin position="141"/>
        <end position="161"/>
    </location>
</feature>
<feature type="chain" id="PRO_5011966974" evidence="3">
    <location>
        <begin position="23"/>
        <end position="827"/>
    </location>
</feature>
<proteinExistence type="predicted"/>
<reference evidence="4 5" key="1">
    <citation type="journal article" date="2015" name="Plant Cell">
        <title>Oil accumulation by the oleaginous diatom Fistulifera solaris as revealed by the genome and transcriptome.</title>
        <authorList>
            <person name="Tanaka T."/>
            <person name="Maeda Y."/>
            <person name="Veluchamy A."/>
            <person name="Tanaka M."/>
            <person name="Abida H."/>
            <person name="Marechal E."/>
            <person name="Bowler C."/>
            <person name="Muto M."/>
            <person name="Sunaga Y."/>
            <person name="Tanaka M."/>
            <person name="Yoshino T."/>
            <person name="Taniguchi T."/>
            <person name="Fukuda Y."/>
            <person name="Nemoto M."/>
            <person name="Matsumoto M."/>
            <person name="Wong P.S."/>
            <person name="Aburatani S."/>
            <person name="Fujibuchi W."/>
        </authorList>
    </citation>
    <scope>NUCLEOTIDE SEQUENCE [LARGE SCALE GENOMIC DNA]</scope>
    <source>
        <strain evidence="4 5">JPCC DA0580</strain>
    </source>
</reference>
<keyword evidence="2" id="KW-1133">Transmembrane helix</keyword>
<protein>
    <submittedName>
        <fullName evidence="4">Uncharacterized protein</fullName>
    </submittedName>
</protein>
<comment type="caution">
    <text evidence="4">The sequence shown here is derived from an EMBL/GenBank/DDBJ whole genome shotgun (WGS) entry which is preliminary data.</text>
</comment>
<accession>A0A1Z5KAL1</accession>